<feature type="transmembrane region" description="Helical" evidence="7">
    <location>
        <begin position="128"/>
        <end position="149"/>
    </location>
</feature>
<keyword evidence="2" id="KW-0813">Transport</keyword>
<evidence type="ECO:0000256" key="1">
    <source>
        <dbReference type="ARBA" id="ARBA00004651"/>
    </source>
</evidence>
<dbReference type="GO" id="GO:0015297">
    <property type="term" value="F:antiporter activity"/>
    <property type="evidence" value="ECO:0007669"/>
    <property type="project" value="InterPro"/>
</dbReference>
<evidence type="ECO:0008006" key="10">
    <source>
        <dbReference type="Google" id="ProtNLM"/>
    </source>
</evidence>
<feature type="transmembrane region" description="Helical" evidence="7">
    <location>
        <begin position="378"/>
        <end position="401"/>
    </location>
</feature>
<evidence type="ECO:0000256" key="5">
    <source>
        <dbReference type="ARBA" id="ARBA00022989"/>
    </source>
</evidence>
<feature type="transmembrane region" description="Helical" evidence="7">
    <location>
        <begin position="53"/>
        <end position="73"/>
    </location>
</feature>
<dbReference type="PIRSF" id="PIRSF006603">
    <property type="entry name" value="DinF"/>
    <property type="match status" value="1"/>
</dbReference>
<keyword evidence="3" id="KW-1003">Cell membrane</keyword>
<name>A0A9D1UFM6_9FIRM</name>
<evidence type="ECO:0000256" key="3">
    <source>
        <dbReference type="ARBA" id="ARBA00022475"/>
    </source>
</evidence>
<keyword evidence="6 7" id="KW-0472">Membrane</keyword>
<evidence type="ECO:0000256" key="4">
    <source>
        <dbReference type="ARBA" id="ARBA00022692"/>
    </source>
</evidence>
<reference evidence="8" key="2">
    <citation type="submission" date="2021-04" db="EMBL/GenBank/DDBJ databases">
        <authorList>
            <person name="Gilroy R."/>
        </authorList>
    </citation>
    <scope>NUCLEOTIDE SEQUENCE</scope>
    <source>
        <strain evidence="8">ChiSxjej1B13-11762</strain>
    </source>
</reference>
<evidence type="ECO:0000313" key="9">
    <source>
        <dbReference type="Proteomes" id="UP000824263"/>
    </source>
</evidence>
<feature type="transmembrane region" description="Helical" evidence="7">
    <location>
        <begin position="307"/>
        <end position="328"/>
    </location>
</feature>
<keyword evidence="5 7" id="KW-1133">Transmembrane helix</keyword>
<dbReference type="PANTHER" id="PTHR43823:SF3">
    <property type="entry name" value="MULTIDRUG EXPORT PROTEIN MEPA"/>
    <property type="match status" value="1"/>
</dbReference>
<dbReference type="InterPro" id="IPR048279">
    <property type="entry name" value="MdtK-like"/>
</dbReference>
<evidence type="ECO:0000256" key="6">
    <source>
        <dbReference type="ARBA" id="ARBA00023136"/>
    </source>
</evidence>
<keyword evidence="4 7" id="KW-0812">Transmembrane</keyword>
<feature type="transmembrane region" description="Helical" evidence="7">
    <location>
        <begin position="85"/>
        <end position="108"/>
    </location>
</feature>
<dbReference type="AlphaFoldDB" id="A0A9D1UFM6"/>
<dbReference type="PANTHER" id="PTHR43823">
    <property type="entry name" value="SPORULATION PROTEIN YKVU"/>
    <property type="match status" value="1"/>
</dbReference>
<dbReference type="GO" id="GO:0005886">
    <property type="term" value="C:plasma membrane"/>
    <property type="evidence" value="ECO:0007669"/>
    <property type="project" value="UniProtKB-SubCell"/>
</dbReference>
<comment type="subcellular location">
    <subcellularLocation>
        <location evidence="1">Cell membrane</location>
        <topology evidence="1">Multi-pass membrane protein</topology>
    </subcellularLocation>
</comment>
<feature type="transmembrane region" description="Helical" evidence="7">
    <location>
        <begin position="156"/>
        <end position="180"/>
    </location>
</feature>
<gene>
    <name evidence="8" type="ORF">H9873_11070</name>
</gene>
<evidence type="ECO:0000313" key="8">
    <source>
        <dbReference type="EMBL" id="HIW84841.1"/>
    </source>
</evidence>
<feature type="transmembrane region" description="Helical" evidence="7">
    <location>
        <begin position="227"/>
        <end position="249"/>
    </location>
</feature>
<feature type="transmembrane region" description="Helical" evidence="7">
    <location>
        <begin position="407"/>
        <end position="426"/>
    </location>
</feature>
<protein>
    <recommendedName>
        <fullName evidence="10">MATE family efflux transporter</fullName>
    </recommendedName>
</protein>
<accession>A0A9D1UFM6</accession>
<comment type="caution">
    <text evidence="8">The sequence shown here is derived from an EMBL/GenBank/DDBJ whole genome shotgun (WGS) entry which is preliminary data.</text>
</comment>
<feature type="transmembrane region" description="Helical" evidence="7">
    <location>
        <begin position="348"/>
        <end position="371"/>
    </location>
</feature>
<dbReference type="InterPro" id="IPR051327">
    <property type="entry name" value="MATE_MepA_subfamily"/>
</dbReference>
<feature type="transmembrane region" description="Helical" evidence="7">
    <location>
        <begin position="186"/>
        <end position="207"/>
    </location>
</feature>
<feature type="transmembrane region" description="Helical" evidence="7">
    <location>
        <begin position="255"/>
        <end position="279"/>
    </location>
</feature>
<dbReference type="Pfam" id="PF01554">
    <property type="entry name" value="MatE"/>
    <property type="match status" value="2"/>
</dbReference>
<dbReference type="InterPro" id="IPR002528">
    <property type="entry name" value="MATE_fam"/>
</dbReference>
<proteinExistence type="predicted"/>
<dbReference type="GO" id="GO:0042910">
    <property type="term" value="F:xenobiotic transmembrane transporter activity"/>
    <property type="evidence" value="ECO:0007669"/>
    <property type="project" value="InterPro"/>
</dbReference>
<dbReference type="EMBL" id="DXGF01000193">
    <property type="protein sequence ID" value="HIW84841.1"/>
    <property type="molecule type" value="Genomic_DNA"/>
</dbReference>
<sequence length="431" mass="45838">MHSVRREFFKNVLPSMIAFAFTGVYAIVDGFFVGRNVGDAGLAGINVAYPLVSLIQAAGTGIGMAGAIQIAINKGKGDEEAEKQYLGNAFVLLLAAGVLLTVSLLFAYPAILRLFGASGDIYTYAAGYIRIIAAGAAIQVFSTGMVPVIRNYDGAVMAMAAMVAGFVTNIVFDWLFVSVFGYGVEGAAVATLMGQMVTLVPGIVFLVRKVGLFHYARFAPKGSVLRYLVTIAASPFGLTLSPNIVIMIINKGAIIYGGELAVSCYAVVSYVICVAQLLIQGIGDGAQPLIGRYYGSDSPKEVRKVRAMAYTLAAGVTILCIGAIIFSRNVLAGVFGVSGEVQVMYADVIQYFAIGLIFAAFLRVTTSYFYAVEKNISAYVLIYGEPTLLALLVAFVLPRLLGITGVWISPPMTQCCLTLIGAFLLWRSGRR</sequence>
<feature type="transmembrane region" description="Helical" evidence="7">
    <location>
        <begin position="12"/>
        <end position="33"/>
    </location>
</feature>
<reference evidence="8" key="1">
    <citation type="journal article" date="2021" name="PeerJ">
        <title>Extensive microbial diversity within the chicken gut microbiome revealed by metagenomics and culture.</title>
        <authorList>
            <person name="Gilroy R."/>
            <person name="Ravi A."/>
            <person name="Getino M."/>
            <person name="Pursley I."/>
            <person name="Horton D.L."/>
            <person name="Alikhan N.F."/>
            <person name="Baker D."/>
            <person name="Gharbi K."/>
            <person name="Hall N."/>
            <person name="Watson M."/>
            <person name="Adriaenssens E.M."/>
            <person name="Foster-Nyarko E."/>
            <person name="Jarju S."/>
            <person name="Secka A."/>
            <person name="Antonio M."/>
            <person name="Oren A."/>
            <person name="Chaudhuri R.R."/>
            <person name="La Ragione R."/>
            <person name="Hildebrand F."/>
            <person name="Pallen M.J."/>
        </authorList>
    </citation>
    <scope>NUCLEOTIDE SEQUENCE</scope>
    <source>
        <strain evidence="8">ChiSxjej1B13-11762</strain>
    </source>
</reference>
<evidence type="ECO:0000256" key="2">
    <source>
        <dbReference type="ARBA" id="ARBA00022448"/>
    </source>
</evidence>
<organism evidence="8 9">
    <name type="scientific">Candidatus Dorea gallistercoris</name>
    <dbReference type="NCBI Taxonomy" id="2838542"/>
    <lineage>
        <taxon>Bacteria</taxon>
        <taxon>Bacillati</taxon>
        <taxon>Bacillota</taxon>
        <taxon>Clostridia</taxon>
        <taxon>Lachnospirales</taxon>
        <taxon>Lachnospiraceae</taxon>
        <taxon>Dorea</taxon>
    </lineage>
</organism>
<dbReference type="Proteomes" id="UP000824263">
    <property type="component" value="Unassembled WGS sequence"/>
</dbReference>
<evidence type="ECO:0000256" key="7">
    <source>
        <dbReference type="SAM" id="Phobius"/>
    </source>
</evidence>